<dbReference type="InterPro" id="IPR002433">
    <property type="entry name" value="Orn_de-COase"/>
</dbReference>
<evidence type="ECO:0000256" key="5">
    <source>
        <dbReference type="ARBA" id="ARBA00023239"/>
    </source>
</evidence>
<dbReference type="InterPro" id="IPR009006">
    <property type="entry name" value="Ala_racemase/Decarboxylase_C"/>
</dbReference>
<comment type="subunit">
    <text evidence="9">Homodimer. Only the dimer is catalytically active, as the active sites are constructed of residues from both monomers.</text>
</comment>
<evidence type="ECO:0000256" key="10">
    <source>
        <dbReference type="ARBA" id="ARBA00049127"/>
    </source>
</evidence>
<dbReference type="SUPFAM" id="SSF50621">
    <property type="entry name" value="Alanine racemase C-terminal domain-like"/>
    <property type="match status" value="1"/>
</dbReference>
<dbReference type="PROSITE" id="PS00879">
    <property type="entry name" value="ODR_DC_2_2"/>
    <property type="match status" value="1"/>
</dbReference>
<keyword evidence="4" id="KW-0620">Polyamine biosynthesis</keyword>
<keyword evidence="3 11" id="KW-0663">Pyridoxal phosphate</keyword>
<comment type="similarity">
    <text evidence="2 12">Belongs to the Orn/Lys/Arg decarboxylase class-II family.</text>
</comment>
<protein>
    <recommendedName>
        <fullName evidence="7">ornithine decarboxylase</fullName>
        <ecNumber evidence="7">4.1.1.17</ecNumber>
    </recommendedName>
</protein>
<dbReference type="SUPFAM" id="SSF51419">
    <property type="entry name" value="PLP-binding barrel"/>
    <property type="match status" value="1"/>
</dbReference>
<dbReference type="InterPro" id="IPR029066">
    <property type="entry name" value="PLP-binding_barrel"/>
</dbReference>
<evidence type="ECO:0000256" key="2">
    <source>
        <dbReference type="ARBA" id="ARBA00008872"/>
    </source>
</evidence>
<sequence length="507" mass="56882">MHTWRPYLKAAAKSMAPCLLLDKVRFRKGRASGVWRLLKKDDAMAAQGSGRWASTFSAVSGAPGQGSGASKTFIFSELTPQEAAREIIKKQNTDDAFFVCDLRDIVRKAKLWRQCLPQVTPYYAIKCNGDPVLLNELASLGVNFDCSNTIEMKTILDMGVHPDRIIYAHPVKSTSHMKFAQENGVRLMTFDCAEELLKVTDKHAKLLLRIKGDDLGCRISFNDKFGCTVDQARHILERARALHCNVVGVAFHVGVLYQSPEIFTRTMQQAEAVFEIAAELGNPMTVLDLGGGFPGGLRNIDKYKEVCISIRRAIDEYFPASKGVQIIAEPGQYFVTSAYYLAVRVVCKRRRDLVIDGVLQPHQDVFVNESRDNCVSRHLYQYSDVRIVPLQEPLERPRNVLTTLWGGTCNPLDLIDPEKLFFDVDVDEWLLMDNMGAYTLSFACGFNGTGFPAVHYICPHSSVGLIRQMVQRSLLRSGYTQPEEALKEDLLTRKQELLHLPTKPESG</sequence>
<keyword evidence="16" id="KW-1185">Reference proteome</keyword>
<evidence type="ECO:0000256" key="12">
    <source>
        <dbReference type="RuleBase" id="RU003737"/>
    </source>
</evidence>
<evidence type="ECO:0000256" key="7">
    <source>
        <dbReference type="ARBA" id="ARBA00034138"/>
    </source>
</evidence>
<dbReference type="GO" id="GO:0004586">
    <property type="term" value="F:ornithine decarboxylase activity"/>
    <property type="evidence" value="ECO:0007669"/>
    <property type="project" value="UniProtKB-EC"/>
</dbReference>
<dbReference type="InterPro" id="IPR022657">
    <property type="entry name" value="De-COase2_CS"/>
</dbReference>
<name>A0AAQ4DLW2_AMBAM</name>
<comment type="catalytic activity">
    <reaction evidence="10">
        <text>L-ornithine + H(+) = putrescine + CO2</text>
        <dbReference type="Rhea" id="RHEA:22964"/>
        <dbReference type="ChEBI" id="CHEBI:15378"/>
        <dbReference type="ChEBI" id="CHEBI:16526"/>
        <dbReference type="ChEBI" id="CHEBI:46911"/>
        <dbReference type="ChEBI" id="CHEBI:326268"/>
        <dbReference type="EC" id="4.1.1.17"/>
    </reaction>
</comment>
<dbReference type="GO" id="GO:0033387">
    <property type="term" value="P:putrescine biosynthetic process from arginine, via ornithine"/>
    <property type="evidence" value="ECO:0007669"/>
    <property type="project" value="TreeGrafter"/>
</dbReference>
<dbReference type="EMBL" id="JARKHS020029301">
    <property type="protein sequence ID" value="KAK8763452.1"/>
    <property type="molecule type" value="Genomic_DNA"/>
</dbReference>
<dbReference type="AlphaFoldDB" id="A0AAQ4DLW2"/>
<dbReference type="PRINTS" id="PR01182">
    <property type="entry name" value="ORNDCRBXLASE"/>
</dbReference>
<dbReference type="Gene3D" id="3.20.20.10">
    <property type="entry name" value="Alanine racemase"/>
    <property type="match status" value="1"/>
</dbReference>
<dbReference type="PROSITE" id="PS00878">
    <property type="entry name" value="ODR_DC_2_1"/>
    <property type="match status" value="1"/>
</dbReference>
<dbReference type="InterPro" id="IPR022653">
    <property type="entry name" value="De-COase2_pyr-phos_BS"/>
</dbReference>
<evidence type="ECO:0000256" key="3">
    <source>
        <dbReference type="ARBA" id="ARBA00022898"/>
    </source>
</evidence>
<evidence type="ECO:0000256" key="11">
    <source>
        <dbReference type="PIRSR" id="PIRSR600183-50"/>
    </source>
</evidence>
<dbReference type="CDD" id="cd00622">
    <property type="entry name" value="PLPDE_III_ODC"/>
    <property type="match status" value="1"/>
</dbReference>
<dbReference type="Pfam" id="PF02784">
    <property type="entry name" value="Orn_Arg_deC_N"/>
    <property type="match status" value="1"/>
</dbReference>
<dbReference type="GO" id="GO:0005737">
    <property type="term" value="C:cytoplasm"/>
    <property type="evidence" value="ECO:0007669"/>
    <property type="project" value="TreeGrafter"/>
</dbReference>
<feature type="modified residue" description="N6-(pyridoxal phosphate)lysine" evidence="11">
    <location>
        <position position="126"/>
    </location>
</feature>
<evidence type="ECO:0000256" key="4">
    <source>
        <dbReference type="ARBA" id="ARBA00023115"/>
    </source>
</evidence>
<accession>A0AAQ4DLW2</accession>
<comment type="function">
    <text evidence="8">Catalyzes the first and rate-limiting step of polyamine biosynthesis that converts ornithine into putrescine, which is the precursor for the polyamines, spermidine and spermine. Polyamines are essential for cell proliferation and are implicated in cellular processes, ranging from DNA replication to apoptosis.</text>
</comment>
<evidence type="ECO:0000313" key="16">
    <source>
        <dbReference type="Proteomes" id="UP001321473"/>
    </source>
</evidence>
<feature type="domain" description="Orn/DAP/Arg decarboxylase 2 N-terminal" evidence="14">
    <location>
        <begin position="102"/>
        <end position="335"/>
    </location>
</feature>
<evidence type="ECO:0000256" key="1">
    <source>
        <dbReference type="ARBA" id="ARBA00001933"/>
    </source>
</evidence>
<dbReference type="InterPro" id="IPR022644">
    <property type="entry name" value="De-COase2_N"/>
</dbReference>
<proteinExistence type="inferred from homology"/>
<evidence type="ECO:0000259" key="13">
    <source>
        <dbReference type="Pfam" id="PF00278"/>
    </source>
</evidence>
<evidence type="ECO:0000256" key="6">
    <source>
        <dbReference type="ARBA" id="ARBA00034115"/>
    </source>
</evidence>
<keyword evidence="5" id="KW-0456">Lyase</keyword>
<comment type="cofactor">
    <cofactor evidence="1 11">
        <name>pyridoxal 5'-phosphate</name>
        <dbReference type="ChEBI" id="CHEBI:597326"/>
    </cofactor>
</comment>
<dbReference type="PANTHER" id="PTHR11482:SF6">
    <property type="entry name" value="ORNITHINE DECARBOXYLASE 1-RELATED"/>
    <property type="match status" value="1"/>
</dbReference>
<dbReference type="PANTHER" id="PTHR11482">
    <property type="entry name" value="ARGININE/DIAMINOPIMELATE/ORNITHINE DECARBOXYLASE"/>
    <property type="match status" value="1"/>
</dbReference>
<dbReference type="EC" id="4.1.1.17" evidence="7"/>
<evidence type="ECO:0000313" key="15">
    <source>
        <dbReference type="EMBL" id="KAK8763452.1"/>
    </source>
</evidence>
<gene>
    <name evidence="15" type="ORF">V5799_033938</name>
</gene>
<dbReference type="Gene3D" id="2.40.37.10">
    <property type="entry name" value="Lyase, Ornithine Decarboxylase, Chain A, domain 1"/>
    <property type="match status" value="1"/>
</dbReference>
<feature type="domain" description="Orn/DAP/Arg decarboxylase 2 C-terminal" evidence="13">
    <location>
        <begin position="98"/>
        <end position="436"/>
    </location>
</feature>
<evidence type="ECO:0000256" key="8">
    <source>
        <dbReference type="ARBA" id="ARBA00037173"/>
    </source>
</evidence>
<dbReference type="FunFam" id="3.20.20.10:FF:000005">
    <property type="entry name" value="Ornithine decarboxylase"/>
    <property type="match status" value="1"/>
</dbReference>
<dbReference type="Proteomes" id="UP001321473">
    <property type="component" value="Unassembled WGS sequence"/>
</dbReference>
<evidence type="ECO:0000259" key="14">
    <source>
        <dbReference type="Pfam" id="PF02784"/>
    </source>
</evidence>
<dbReference type="InterPro" id="IPR000183">
    <property type="entry name" value="Orn/DAP/Arg_de-COase"/>
</dbReference>
<evidence type="ECO:0000256" key="9">
    <source>
        <dbReference type="ARBA" id="ARBA00046672"/>
    </source>
</evidence>
<reference evidence="15 16" key="1">
    <citation type="journal article" date="2023" name="Arcadia Sci">
        <title>De novo assembly of a long-read Amblyomma americanum tick genome.</title>
        <authorList>
            <person name="Chou S."/>
            <person name="Poskanzer K.E."/>
            <person name="Rollins M."/>
            <person name="Thuy-Boun P.S."/>
        </authorList>
    </citation>
    <scope>NUCLEOTIDE SEQUENCE [LARGE SCALE GENOMIC DNA]</scope>
    <source>
        <strain evidence="15">F_SG_1</strain>
        <tissue evidence="15">Salivary glands</tissue>
    </source>
</reference>
<dbReference type="Pfam" id="PF00278">
    <property type="entry name" value="Orn_DAP_Arg_deC"/>
    <property type="match status" value="1"/>
</dbReference>
<comment type="caution">
    <text evidence="15">The sequence shown here is derived from an EMBL/GenBank/DDBJ whole genome shotgun (WGS) entry which is preliminary data.</text>
</comment>
<feature type="active site" description="Proton donor" evidence="11">
    <location>
        <position position="409"/>
    </location>
</feature>
<organism evidence="15 16">
    <name type="scientific">Amblyomma americanum</name>
    <name type="common">Lone star tick</name>
    <dbReference type="NCBI Taxonomy" id="6943"/>
    <lineage>
        <taxon>Eukaryota</taxon>
        <taxon>Metazoa</taxon>
        <taxon>Ecdysozoa</taxon>
        <taxon>Arthropoda</taxon>
        <taxon>Chelicerata</taxon>
        <taxon>Arachnida</taxon>
        <taxon>Acari</taxon>
        <taxon>Parasitiformes</taxon>
        <taxon>Ixodida</taxon>
        <taxon>Ixodoidea</taxon>
        <taxon>Ixodidae</taxon>
        <taxon>Amblyomminae</taxon>
        <taxon>Amblyomma</taxon>
    </lineage>
</organism>
<dbReference type="InterPro" id="IPR022643">
    <property type="entry name" value="De-COase2_C"/>
</dbReference>
<comment type="pathway">
    <text evidence="6">Amine and polyamine biosynthesis; putrescine biosynthesis via L-ornithine pathway; putrescine from L-ornithine: step 1/1.</text>
</comment>
<dbReference type="PRINTS" id="PR01179">
    <property type="entry name" value="ODADCRBXLASE"/>
</dbReference>